<keyword evidence="3" id="KW-1185">Reference proteome</keyword>
<dbReference type="OrthoDB" id="663011at2"/>
<dbReference type="InterPro" id="IPR000595">
    <property type="entry name" value="cNMP-bd_dom"/>
</dbReference>
<dbReference type="InterPro" id="IPR014710">
    <property type="entry name" value="RmlC-like_jellyroll"/>
</dbReference>
<dbReference type="EMBL" id="PXOT01000020">
    <property type="protein sequence ID" value="PSG92075.1"/>
    <property type="molecule type" value="Genomic_DNA"/>
</dbReference>
<dbReference type="Pfam" id="PF00027">
    <property type="entry name" value="cNMP_binding"/>
    <property type="match status" value="1"/>
</dbReference>
<proteinExistence type="predicted"/>
<dbReference type="AlphaFoldDB" id="A0A2T1NGW6"/>
<dbReference type="CDD" id="cd00038">
    <property type="entry name" value="CAP_ED"/>
    <property type="match status" value="1"/>
</dbReference>
<organism evidence="2 3">
    <name type="scientific">Mesoflavibacter zeaxanthinifaciens subsp. sabulilitoris</name>
    <dbReference type="NCBI Taxonomy" id="1520893"/>
    <lineage>
        <taxon>Bacteria</taxon>
        <taxon>Pseudomonadati</taxon>
        <taxon>Bacteroidota</taxon>
        <taxon>Flavobacteriia</taxon>
        <taxon>Flavobacteriales</taxon>
        <taxon>Flavobacteriaceae</taxon>
        <taxon>Mesoflavibacter</taxon>
    </lineage>
</organism>
<dbReference type="InterPro" id="IPR018490">
    <property type="entry name" value="cNMP-bd_dom_sf"/>
</dbReference>
<dbReference type="Proteomes" id="UP000238430">
    <property type="component" value="Unassembled WGS sequence"/>
</dbReference>
<evidence type="ECO:0000313" key="3">
    <source>
        <dbReference type="Proteomes" id="UP000238430"/>
    </source>
</evidence>
<dbReference type="RefSeq" id="WP_027878896.1">
    <property type="nucleotide sequence ID" value="NZ_JACHWV010000001.1"/>
</dbReference>
<dbReference type="SUPFAM" id="SSF51206">
    <property type="entry name" value="cAMP-binding domain-like"/>
    <property type="match status" value="1"/>
</dbReference>
<dbReference type="Gene3D" id="2.60.120.10">
    <property type="entry name" value="Jelly Rolls"/>
    <property type="match status" value="1"/>
</dbReference>
<feature type="domain" description="Cyclic nucleotide-binding" evidence="1">
    <location>
        <begin position="35"/>
        <end position="123"/>
    </location>
</feature>
<comment type="caution">
    <text evidence="2">The sequence shown here is derived from an EMBL/GenBank/DDBJ whole genome shotgun (WGS) entry which is preliminary data.</text>
</comment>
<name>A0A2T1NGW6_9FLAO</name>
<evidence type="ECO:0000259" key="1">
    <source>
        <dbReference type="Pfam" id="PF00027"/>
    </source>
</evidence>
<reference evidence="2 3" key="1">
    <citation type="submission" date="2018-03" db="EMBL/GenBank/DDBJ databases">
        <title>Mesoflavibacter sp. HG37 and Mesoflavibacter sp. HG96 sp.nov., two marine bacteria isolated from seawater of Western Pacific Ocean.</title>
        <authorList>
            <person name="Cheng H."/>
            <person name="Wu Y.-H."/>
            <person name="Guo L.-L."/>
            <person name="Xu X.-W."/>
        </authorList>
    </citation>
    <scope>NUCLEOTIDE SEQUENCE [LARGE SCALE GENOMIC DNA]</scope>
    <source>
        <strain evidence="2 3">KCTC 42117</strain>
    </source>
</reference>
<protein>
    <submittedName>
        <fullName evidence="2">Crp/Fnr family transcriptional regulator</fullName>
    </submittedName>
</protein>
<sequence length="196" mass="22910">MITPDLIQAFKDNVSEFYDISYESLHLLKEITEVRELKAGTILENVGDIPNSVYVIIDGYCRSYFVNEKGKEFTKAIYKPLDIFTSFNAIIKQIPADCYYATLTKCTVIVTNYNEYINLREQHPDILKFHFSYLENLICQNDVRHKELLSMNATERYLSLRKQIPNIDNLIPQYQIATYLSITPVQLSRIRNNLNH</sequence>
<accession>A0A2T1NGW6</accession>
<gene>
    <name evidence="2" type="ORF">C7H61_05720</name>
</gene>
<evidence type="ECO:0000313" key="2">
    <source>
        <dbReference type="EMBL" id="PSG92075.1"/>
    </source>
</evidence>